<comment type="similarity">
    <text evidence="1">Belongs to the peptidase M13 family.</text>
</comment>
<sequence length="117" mass="12902">MSGMQVDGKLTLTENLADIGGLKLVKEGYDVWVADHGKEGKLPGINRSLEELIFVAAAQKHCGHVSLEMLKRQILTDPHSPDHVRINGAMSQLQVFAETFRCPPGSNMNPPDKCHVW</sequence>
<dbReference type="Pfam" id="PF01431">
    <property type="entry name" value="Peptidase_M13"/>
    <property type="match status" value="1"/>
</dbReference>
<dbReference type="PROSITE" id="PS51885">
    <property type="entry name" value="NEPRILYSIN"/>
    <property type="match status" value="1"/>
</dbReference>
<feature type="domain" description="Peptidase M13 C-terminal" evidence="2">
    <location>
        <begin position="5"/>
        <end position="116"/>
    </location>
</feature>
<dbReference type="PANTHER" id="PTHR11733">
    <property type="entry name" value="ZINC METALLOPROTEASE FAMILY M13 NEPRILYSIN-RELATED"/>
    <property type="match status" value="1"/>
</dbReference>
<dbReference type="Gene3D" id="3.40.390.10">
    <property type="entry name" value="Collagenase (Catalytic Domain)"/>
    <property type="match status" value="1"/>
</dbReference>
<evidence type="ECO:0000313" key="4">
    <source>
        <dbReference type="RefSeq" id="XP_013420543.1"/>
    </source>
</evidence>
<keyword evidence="3" id="KW-1185">Reference proteome</keyword>
<evidence type="ECO:0000259" key="2">
    <source>
        <dbReference type="Pfam" id="PF01431"/>
    </source>
</evidence>
<dbReference type="RefSeq" id="XP_013420543.1">
    <property type="nucleotide sequence ID" value="XM_013565089.1"/>
</dbReference>
<dbReference type="GO" id="GO:0004222">
    <property type="term" value="F:metalloendopeptidase activity"/>
    <property type="evidence" value="ECO:0007669"/>
    <property type="project" value="InterPro"/>
</dbReference>
<dbReference type="InterPro" id="IPR018497">
    <property type="entry name" value="Peptidase_M13_C"/>
</dbReference>
<dbReference type="InParanoid" id="A0A1S3KD40"/>
<dbReference type="PANTHER" id="PTHR11733:SF167">
    <property type="entry name" value="FI17812P1-RELATED"/>
    <property type="match status" value="1"/>
</dbReference>
<dbReference type="GeneID" id="106180913"/>
<accession>A0A1S3KD40</accession>
<evidence type="ECO:0000313" key="3">
    <source>
        <dbReference type="Proteomes" id="UP000085678"/>
    </source>
</evidence>
<dbReference type="InterPro" id="IPR000718">
    <property type="entry name" value="Peptidase_M13"/>
</dbReference>
<proteinExistence type="inferred from homology"/>
<dbReference type="OrthoDB" id="6475849at2759"/>
<dbReference type="GO" id="GO:0016485">
    <property type="term" value="P:protein processing"/>
    <property type="evidence" value="ECO:0007669"/>
    <property type="project" value="TreeGrafter"/>
</dbReference>
<protein>
    <submittedName>
        <fullName evidence="4">Endothelin-converting enzyme-like 1</fullName>
    </submittedName>
</protein>
<dbReference type="Proteomes" id="UP000085678">
    <property type="component" value="Unplaced"/>
</dbReference>
<dbReference type="KEGG" id="lak:106180913"/>
<dbReference type="InterPro" id="IPR024079">
    <property type="entry name" value="MetalloPept_cat_dom_sf"/>
</dbReference>
<reference evidence="4" key="1">
    <citation type="submission" date="2025-08" db="UniProtKB">
        <authorList>
            <consortium name="RefSeq"/>
        </authorList>
    </citation>
    <scope>IDENTIFICATION</scope>
    <source>
        <tissue evidence="4">Gonads</tissue>
    </source>
</reference>
<gene>
    <name evidence="4" type="primary">LOC106180913</name>
</gene>
<dbReference type="AlphaFoldDB" id="A0A1S3KD40"/>
<dbReference type="SUPFAM" id="SSF55486">
    <property type="entry name" value="Metalloproteases ('zincins'), catalytic domain"/>
    <property type="match status" value="1"/>
</dbReference>
<name>A0A1S3KD40_LINAN</name>
<evidence type="ECO:0000256" key="1">
    <source>
        <dbReference type="ARBA" id="ARBA00007357"/>
    </source>
</evidence>
<dbReference type="GO" id="GO:0005886">
    <property type="term" value="C:plasma membrane"/>
    <property type="evidence" value="ECO:0007669"/>
    <property type="project" value="TreeGrafter"/>
</dbReference>
<organism evidence="3 4">
    <name type="scientific">Lingula anatina</name>
    <name type="common">Brachiopod</name>
    <name type="synonym">Lingula unguis</name>
    <dbReference type="NCBI Taxonomy" id="7574"/>
    <lineage>
        <taxon>Eukaryota</taxon>
        <taxon>Metazoa</taxon>
        <taxon>Spiralia</taxon>
        <taxon>Lophotrochozoa</taxon>
        <taxon>Brachiopoda</taxon>
        <taxon>Linguliformea</taxon>
        <taxon>Lingulata</taxon>
        <taxon>Lingulida</taxon>
        <taxon>Linguloidea</taxon>
        <taxon>Lingulidae</taxon>
        <taxon>Lingula</taxon>
    </lineage>
</organism>